<dbReference type="PANTHER" id="PTHR46401">
    <property type="entry name" value="GLYCOSYLTRANSFERASE WBBK-RELATED"/>
    <property type="match status" value="1"/>
</dbReference>
<evidence type="ECO:0000256" key="1">
    <source>
        <dbReference type="ARBA" id="ARBA00022679"/>
    </source>
</evidence>
<name>A0A317CJQ2_9GAMM</name>
<dbReference type="AlphaFoldDB" id="A0A317CJQ2"/>
<dbReference type="Gene3D" id="3.40.50.2000">
    <property type="entry name" value="Glycogen Phosphorylase B"/>
    <property type="match status" value="2"/>
</dbReference>
<dbReference type="SUPFAM" id="SSF53756">
    <property type="entry name" value="UDP-Glycosyltransferase/glycogen phosphorylase"/>
    <property type="match status" value="1"/>
</dbReference>
<gene>
    <name evidence="3" type="ORF">DKT75_02580</name>
</gene>
<dbReference type="Proteomes" id="UP000245506">
    <property type="component" value="Unassembled WGS sequence"/>
</dbReference>
<dbReference type="RefSeq" id="WP_109821872.1">
    <property type="nucleotide sequence ID" value="NZ_QGKL01000010.1"/>
</dbReference>
<feature type="domain" description="Glycosyl transferase family 1" evidence="2">
    <location>
        <begin position="192"/>
        <end position="315"/>
    </location>
</feature>
<organism evidence="3 4">
    <name type="scientific">Leucothrix arctica</name>
    <dbReference type="NCBI Taxonomy" id="1481894"/>
    <lineage>
        <taxon>Bacteria</taxon>
        <taxon>Pseudomonadati</taxon>
        <taxon>Pseudomonadota</taxon>
        <taxon>Gammaproteobacteria</taxon>
        <taxon>Thiotrichales</taxon>
        <taxon>Thiotrichaceae</taxon>
        <taxon>Leucothrix</taxon>
    </lineage>
</organism>
<evidence type="ECO:0000259" key="2">
    <source>
        <dbReference type="Pfam" id="PF00534"/>
    </source>
</evidence>
<keyword evidence="1 3" id="KW-0808">Transferase</keyword>
<keyword evidence="4" id="KW-1185">Reference proteome</keyword>
<protein>
    <submittedName>
        <fullName evidence="3">Mannosyl transferase</fullName>
    </submittedName>
</protein>
<accession>A0A317CJQ2</accession>
<dbReference type="OrthoDB" id="9801609at2"/>
<reference evidence="3 4" key="1">
    <citation type="submission" date="2018-05" db="EMBL/GenBank/DDBJ databases">
        <title>Leucothrix arctica sp. nov., isolated from Arctic seawater.</title>
        <authorList>
            <person name="Choi A."/>
            <person name="Baek K."/>
        </authorList>
    </citation>
    <scope>NUCLEOTIDE SEQUENCE [LARGE SCALE GENOMIC DNA]</scope>
    <source>
        <strain evidence="3 4">IMCC9719</strain>
    </source>
</reference>
<evidence type="ECO:0000313" key="4">
    <source>
        <dbReference type="Proteomes" id="UP000245506"/>
    </source>
</evidence>
<sequence length="394" mass="45258">MKIVLFTHPDFLGHQSMPRFSQMILKGMQAKGHDVSVWTPKPFFFRLYGKNIIGKWLGYIDQYIVFPMLVRRKLSSQSRETLFVFCDQALGPWVKLVKRRPHVIHCHDFLAQKSALGFIPENVTKLSGRIYQKYIYNGYSEGRNFISVSTSTQSDLHFFLKEKPEISQVVYNGLNRIFVNSGIELSRKYLSGKYNLKLESGYVLHVGGNQWYKNRLGVVTIYDSWRKEYIEKSLPLILVGEKPSKEILLEAESSDFKKDIIFLSGVEDDDLDKFYSGSSCFLFPSLAEGFGWPIAEAMALEAVVITTNEAPMTEVGGNAAFYIDLMPRNNPEELDFWKKHSAGILEKVTTLNEKEKSKIIKKGIDNIERFSQSRVIDGFESIYKKVLLKDSNYD</sequence>
<dbReference type="GO" id="GO:0016757">
    <property type="term" value="F:glycosyltransferase activity"/>
    <property type="evidence" value="ECO:0007669"/>
    <property type="project" value="InterPro"/>
</dbReference>
<evidence type="ECO:0000313" key="3">
    <source>
        <dbReference type="EMBL" id="PWQ98716.1"/>
    </source>
</evidence>
<comment type="caution">
    <text evidence="3">The sequence shown here is derived from an EMBL/GenBank/DDBJ whole genome shotgun (WGS) entry which is preliminary data.</text>
</comment>
<dbReference type="Pfam" id="PF00534">
    <property type="entry name" value="Glycos_transf_1"/>
    <property type="match status" value="1"/>
</dbReference>
<dbReference type="InterPro" id="IPR001296">
    <property type="entry name" value="Glyco_trans_1"/>
</dbReference>
<dbReference type="EMBL" id="QGKL01000010">
    <property type="protein sequence ID" value="PWQ98716.1"/>
    <property type="molecule type" value="Genomic_DNA"/>
</dbReference>
<proteinExistence type="predicted"/>
<dbReference type="PANTHER" id="PTHR46401:SF2">
    <property type="entry name" value="GLYCOSYLTRANSFERASE WBBK-RELATED"/>
    <property type="match status" value="1"/>
</dbReference>
<dbReference type="GO" id="GO:0009103">
    <property type="term" value="P:lipopolysaccharide biosynthetic process"/>
    <property type="evidence" value="ECO:0007669"/>
    <property type="project" value="TreeGrafter"/>
</dbReference>